<dbReference type="Proteomes" id="UP001314181">
    <property type="component" value="Unassembled WGS sequence"/>
</dbReference>
<dbReference type="InterPro" id="IPR036397">
    <property type="entry name" value="RNaseH_sf"/>
</dbReference>
<comment type="similarity">
    <text evidence="5 14 16">Belongs to the RNase HII family.</text>
</comment>
<dbReference type="RefSeq" id="WP_338363586.1">
    <property type="nucleotide sequence ID" value="NZ_CAWVOK010000009.1"/>
</dbReference>
<comment type="cofactor">
    <cofactor evidence="14 15">
        <name>Mn(2+)</name>
        <dbReference type="ChEBI" id="CHEBI:29035"/>
    </cofactor>
    <cofactor evidence="14 15">
        <name>Mg(2+)</name>
        <dbReference type="ChEBI" id="CHEBI:18420"/>
    </cofactor>
    <text evidence="14 15">Manganese or magnesium. Binds 1 divalent metal ion per monomer in the absence of substrate. May bind a second metal ion after substrate binding.</text>
</comment>
<evidence type="ECO:0000256" key="9">
    <source>
        <dbReference type="ARBA" id="ARBA00022722"/>
    </source>
</evidence>
<evidence type="ECO:0000256" key="6">
    <source>
        <dbReference type="ARBA" id="ARBA00012180"/>
    </source>
</evidence>
<evidence type="ECO:0000256" key="13">
    <source>
        <dbReference type="ARBA" id="ARBA00023211"/>
    </source>
</evidence>
<dbReference type="InterPro" id="IPR012337">
    <property type="entry name" value="RNaseH-like_sf"/>
</dbReference>
<sequence>MAEIDLTKNNLTGTDEVGRGCLAGPVLAAAVSLNPDNIPSGIKDSKKLTAKQRELLYQQINTTALDISIHAVTVAEIEKINILNASKKAMHIACQKLKIKSDKILVDGIHKPKDTNFYYPIPQGDSKILAIAAASIVAKVTRDKLMQKLHNRFPNYGWFYNKGYGTSEHTKAIIKFGITTHHRKNFEPIKSMLKKCIIKNNMQS</sequence>
<evidence type="ECO:0000256" key="12">
    <source>
        <dbReference type="ARBA" id="ARBA00022801"/>
    </source>
</evidence>
<dbReference type="HAMAP" id="MF_00052_B">
    <property type="entry name" value="RNase_HII_B"/>
    <property type="match status" value="1"/>
</dbReference>
<comment type="catalytic activity">
    <reaction evidence="1 14 15 16">
        <text>Endonucleolytic cleavage to 5'-phosphomonoester.</text>
        <dbReference type="EC" id="3.1.26.4"/>
    </reaction>
</comment>
<dbReference type="PROSITE" id="PS51975">
    <property type="entry name" value="RNASE_H_2"/>
    <property type="match status" value="1"/>
</dbReference>
<comment type="function">
    <text evidence="3 14 16">Endonuclease that specifically degrades the RNA of RNA-DNA hybrids.</text>
</comment>
<dbReference type="Gene3D" id="3.30.420.10">
    <property type="entry name" value="Ribonuclease H-like superfamily/Ribonuclease H"/>
    <property type="match status" value="1"/>
</dbReference>
<dbReference type="CDD" id="cd07182">
    <property type="entry name" value="RNase_HII_bacteria_HII_like"/>
    <property type="match status" value="1"/>
</dbReference>
<evidence type="ECO:0000313" key="19">
    <source>
        <dbReference type="Proteomes" id="UP001314181"/>
    </source>
</evidence>
<name>A0ABM9N7E7_9RICK</name>
<gene>
    <name evidence="14 18" type="primary">rnhB</name>
    <name evidence="18" type="ORF">CAXC1_180010</name>
</gene>
<dbReference type="InterPro" id="IPR022898">
    <property type="entry name" value="RNase_HII"/>
</dbReference>
<comment type="subcellular location">
    <subcellularLocation>
        <location evidence="4 14">Cytoplasm</location>
    </subcellularLocation>
</comment>
<protein>
    <recommendedName>
        <fullName evidence="7 14">Ribonuclease HII</fullName>
        <shortName evidence="14">RNase HII</shortName>
        <ecNumber evidence="6 14">3.1.26.4</ecNumber>
    </recommendedName>
</protein>
<feature type="binding site" evidence="14 15">
    <location>
        <position position="107"/>
    </location>
    <ligand>
        <name>a divalent metal cation</name>
        <dbReference type="ChEBI" id="CHEBI:60240"/>
    </ligand>
</feature>
<keyword evidence="19" id="KW-1185">Reference proteome</keyword>
<feature type="domain" description="RNase H type-2" evidence="17">
    <location>
        <begin position="9"/>
        <end position="198"/>
    </location>
</feature>
<dbReference type="PANTHER" id="PTHR10954:SF18">
    <property type="entry name" value="RIBONUCLEASE HII"/>
    <property type="match status" value="1"/>
</dbReference>
<keyword evidence="13 14" id="KW-0464">Manganese</keyword>
<keyword evidence="8 14" id="KW-0963">Cytoplasm</keyword>
<evidence type="ECO:0000256" key="16">
    <source>
        <dbReference type="RuleBase" id="RU003515"/>
    </source>
</evidence>
<evidence type="ECO:0000256" key="14">
    <source>
        <dbReference type="HAMAP-Rule" id="MF_00052"/>
    </source>
</evidence>
<evidence type="ECO:0000256" key="15">
    <source>
        <dbReference type="PROSITE-ProRule" id="PRU01319"/>
    </source>
</evidence>
<feature type="binding site" evidence="14 15">
    <location>
        <position position="16"/>
    </location>
    <ligand>
        <name>a divalent metal cation</name>
        <dbReference type="ChEBI" id="CHEBI:60240"/>
    </ligand>
</feature>
<comment type="caution">
    <text evidence="18">The sequence shown here is derived from an EMBL/GenBank/DDBJ whole genome shotgun (WGS) entry which is preliminary data.</text>
</comment>
<keyword evidence="12 14" id="KW-0378">Hydrolase</keyword>
<comment type="cofactor">
    <cofactor evidence="2">
        <name>Mg(2+)</name>
        <dbReference type="ChEBI" id="CHEBI:18420"/>
    </cofactor>
</comment>
<dbReference type="InterPro" id="IPR001352">
    <property type="entry name" value="RNase_HII/HIII"/>
</dbReference>
<reference evidence="18 19" key="1">
    <citation type="submission" date="2024-01" db="EMBL/GenBank/DDBJ databases">
        <authorList>
            <person name="Kunselman E."/>
        </authorList>
    </citation>
    <scope>NUCLEOTIDE SEQUENCE [LARGE SCALE GENOMIC DNA]</scope>
    <source>
        <strain evidence="18">2 abalone samples</strain>
    </source>
</reference>
<evidence type="ECO:0000256" key="2">
    <source>
        <dbReference type="ARBA" id="ARBA00001946"/>
    </source>
</evidence>
<dbReference type="EMBL" id="CAWVOK010000009">
    <property type="protein sequence ID" value="CAK8162502.1"/>
    <property type="molecule type" value="Genomic_DNA"/>
</dbReference>
<keyword evidence="11 14" id="KW-0255">Endonuclease</keyword>
<evidence type="ECO:0000313" key="18">
    <source>
        <dbReference type="EMBL" id="CAK8162502.1"/>
    </source>
</evidence>
<evidence type="ECO:0000256" key="5">
    <source>
        <dbReference type="ARBA" id="ARBA00007383"/>
    </source>
</evidence>
<evidence type="ECO:0000256" key="7">
    <source>
        <dbReference type="ARBA" id="ARBA00019179"/>
    </source>
</evidence>
<dbReference type="Pfam" id="PF01351">
    <property type="entry name" value="RNase_HII"/>
    <property type="match status" value="1"/>
</dbReference>
<evidence type="ECO:0000256" key="4">
    <source>
        <dbReference type="ARBA" id="ARBA00004496"/>
    </source>
</evidence>
<keyword evidence="9 14" id="KW-0540">Nuclease</keyword>
<accession>A0ABM9N7E7</accession>
<evidence type="ECO:0000256" key="3">
    <source>
        <dbReference type="ARBA" id="ARBA00004065"/>
    </source>
</evidence>
<dbReference type="NCBIfam" id="NF000595">
    <property type="entry name" value="PRK00015.1-3"/>
    <property type="match status" value="1"/>
</dbReference>
<evidence type="ECO:0000256" key="1">
    <source>
        <dbReference type="ARBA" id="ARBA00000077"/>
    </source>
</evidence>
<keyword evidence="10 14" id="KW-0479">Metal-binding</keyword>
<evidence type="ECO:0000259" key="17">
    <source>
        <dbReference type="PROSITE" id="PS51975"/>
    </source>
</evidence>
<evidence type="ECO:0000256" key="10">
    <source>
        <dbReference type="ARBA" id="ARBA00022723"/>
    </source>
</evidence>
<organism evidence="18 19">
    <name type="scientific">Candidatus Xenohaliotis californiensis</name>
    <dbReference type="NCBI Taxonomy" id="84677"/>
    <lineage>
        <taxon>Bacteria</taxon>
        <taxon>Pseudomonadati</taxon>
        <taxon>Pseudomonadota</taxon>
        <taxon>Alphaproteobacteria</taxon>
        <taxon>Rickettsiales</taxon>
        <taxon>Anaplasmataceae</taxon>
        <taxon>Candidatus Xenohaliotis</taxon>
    </lineage>
</organism>
<evidence type="ECO:0000256" key="8">
    <source>
        <dbReference type="ARBA" id="ARBA00022490"/>
    </source>
</evidence>
<dbReference type="PANTHER" id="PTHR10954">
    <property type="entry name" value="RIBONUCLEASE H2 SUBUNIT A"/>
    <property type="match status" value="1"/>
</dbReference>
<dbReference type="InterPro" id="IPR024567">
    <property type="entry name" value="RNase_HII/HIII_dom"/>
</dbReference>
<dbReference type="GO" id="GO:0004523">
    <property type="term" value="F:RNA-DNA hybrid ribonuclease activity"/>
    <property type="evidence" value="ECO:0007669"/>
    <property type="project" value="UniProtKB-EC"/>
</dbReference>
<dbReference type="EC" id="3.1.26.4" evidence="6 14"/>
<feature type="binding site" evidence="14 15">
    <location>
        <position position="15"/>
    </location>
    <ligand>
        <name>a divalent metal cation</name>
        <dbReference type="ChEBI" id="CHEBI:60240"/>
    </ligand>
</feature>
<proteinExistence type="inferred from homology"/>
<evidence type="ECO:0000256" key="11">
    <source>
        <dbReference type="ARBA" id="ARBA00022759"/>
    </source>
</evidence>
<dbReference type="SUPFAM" id="SSF53098">
    <property type="entry name" value="Ribonuclease H-like"/>
    <property type="match status" value="1"/>
</dbReference>